<keyword evidence="2" id="KW-1185">Reference proteome</keyword>
<sequence length="74" mass="8716">METTIKINTDSITPEFIEGIKKLFPHKTVEINIRCADSTEYILSNPEYARELQERIERYETKKKVISLKEDDLV</sequence>
<reference evidence="1 2" key="1">
    <citation type="submission" date="2018-08" db="EMBL/GenBank/DDBJ databases">
        <title>Pallidiluteibacterium maritimus gen. nov., sp. nov., isolated from coastal sediment.</title>
        <authorList>
            <person name="Zhou L.Y."/>
        </authorList>
    </citation>
    <scope>NUCLEOTIDE SEQUENCE [LARGE SCALE GENOMIC DNA]</scope>
    <source>
        <strain evidence="1 2">XSD2</strain>
    </source>
</reference>
<comment type="caution">
    <text evidence="1">The sequence shown here is derived from an EMBL/GenBank/DDBJ whole genome shotgun (WGS) entry which is preliminary data.</text>
</comment>
<name>A0A399SVX6_9BACT</name>
<gene>
    <name evidence="1" type="ORF">D1614_13620</name>
</gene>
<dbReference type="Proteomes" id="UP000265926">
    <property type="component" value="Unassembled WGS sequence"/>
</dbReference>
<dbReference type="EMBL" id="QWGR01000007">
    <property type="protein sequence ID" value="RIJ47618.1"/>
    <property type="molecule type" value="Genomic_DNA"/>
</dbReference>
<accession>A0A399SVX6</accession>
<evidence type="ECO:0000313" key="2">
    <source>
        <dbReference type="Proteomes" id="UP000265926"/>
    </source>
</evidence>
<dbReference type="RefSeq" id="WP_119438504.1">
    <property type="nucleotide sequence ID" value="NZ_QWGR01000007.1"/>
</dbReference>
<evidence type="ECO:0000313" key="1">
    <source>
        <dbReference type="EMBL" id="RIJ47618.1"/>
    </source>
</evidence>
<dbReference type="AlphaFoldDB" id="A0A399SVX6"/>
<proteinExistence type="predicted"/>
<protein>
    <submittedName>
        <fullName evidence="1">Uncharacterized protein</fullName>
    </submittedName>
</protein>
<dbReference type="OrthoDB" id="1495064at2"/>
<organism evidence="1 2">
    <name type="scientific">Maribellus luteus</name>
    <dbReference type="NCBI Taxonomy" id="2305463"/>
    <lineage>
        <taxon>Bacteria</taxon>
        <taxon>Pseudomonadati</taxon>
        <taxon>Bacteroidota</taxon>
        <taxon>Bacteroidia</taxon>
        <taxon>Marinilabiliales</taxon>
        <taxon>Prolixibacteraceae</taxon>
        <taxon>Maribellus</taxon>
    </lineage>
</organism>